<dbReference type="EMBL" id="MGJN01000001">
    <property type="protein sequence ID" value="OGN07743.1"/>
    <property type="molecule type" value="Genomic_DNA"/>
</dbReference>
<feature type="transmembrane region" description="Helical" evidence="1">
    <location>
        <begin position="20"/>
        <end position="39"/>
    </location>
</feature>
<keyword evidence="1" id="KW-1133">Transmembrane helix</keyword>
<feature type="transmembrane region" description="Helical" evidence="1">
    <location>
        <begin position="108"/>
        <end position="131"/>
    </location>
</feature>
<protein>
    <recommendedName>
        <fullName evidence="4">Glycosyltransferase RgtA/B/C/D-like domain-containing protein</fullName>
    </recommendedName>
</protein>
<feature type="transmembrane region" description="Helical" evidence="1">
    <location>
        <begin position="312"/>
        <end position="331"/>
    </location>
</feature>
<evidence type="ECO:0000256" key="1">
    <source>
        <dbReference type="SAM" id="Phobius"/>
    </source>
</evidence>
<name>A0A1F8F3P3_9BACT</name>
<feature type="transmembrane region" description="Helical" evidence="1">
    <location>
        <begin position="346"/>
        <end position="363"/>
    </location>
</feature>
<dbReference type="Proteomes" id="UP000176834">
    <property type="component" value="Unassembled WGS sequence"/>
</dbReference>
<feature type="transmembrane region" description="Helical" evidence="1">
    <location>
        <begin position="160"/>
        <end position="180"/>
    </location>
</feature>
<keyword evidence="1" id="KW-0472">Membrane</keyword>
<sequence>MAKRTGFIEMIVSKRQVVGLAILFSATVILAVLPFWYIVHTAGDSWQGILPAGYVADSDFYILRMVKGADNFPFGNNPFIIEQAKDSNPALSVADYIGSIPYKAGLSILGSVIFNAIFWNLVFVFLLWLLLRQLGIKSNWSFYLIPVIYFNVYGSMIRPVVAEIVLPFFVFFLLMFLVWLKKFTKLNSFIFAVSIAGTLYIYPYSWQVAFAALAFCFLWMLKNQKWSEAKLLIVIIGGSLVIGFPAVFSIYSITTNPLFPKLLEYVGSIKTHLPSALSFQLGRWIVINSFLWFIAVRFVSKLKDDKNFQFPRVFIMSVGFGILAVLMSPVITGRDGAIGDHVGRELFFWLSISTTTLAYFLFSRNGFYQLKFWKKAAIFLLLVLNFMPVLKHSKRSIIQPFNADEARIVAAQDYAKPIEWLDKYDNSPSVVWADGDISNYIPTHSKFYTLGYIDAIYQYWVNKSEIQERVLLSIYFQEITPEALDNTTLTGNRYMRQFTDLGWKLRVCGVLNFLRFSSKCYPKTSGLTFDELVSQKNEELQNLLEKNNTEVRPYISELLKKYNVNYAIKDLVGGNKNFNIQQFKNAEEIYNDGRFVIYGFK</sequence>
<keyword evidence="1" id="KW-0812">Transmembrane</keyword>
<feature type="transmembrane region" description="Helical" evidence="1">
    <location>
        <begin position="281"/>
        <end position="300"/>
    </location>
</feature>
<evidence type="ECO:0000313" key="3">
    <source>
        <dbReference type="Proteomes" id="UP000176834"/>
    </source>
</evidence>
<gene>
    <name evidence="2" type="ORF">A3B86_02590</name>
</gene>
<dbReference type="AlphaFoldDB" id="A0A1F8F3P3"/>
<feature type="transmembrane region" description="Helical" evidence="1">
    <location>
        <begin position="200"/>
        <end position="219"/>
    </location>
</feature>
<evidence type="ECO:0008006" key="4">
    <source>
        <dbReference type="Google" id="ProtNLM"/>
    </source>
</evidence>
<organism evidence="2 3">
    <name type="scientific">Candidatus Yanofskybacteria bacterium RIFCSPHIGHO2_02_FULL_38_22b</name>
    <dbReference type="NCBI Taxonomy" id="1802673"/>
    <lineage>
        <taxon>Bacteria</taxon>
        <taxon>Candidatus Yanofskyibacteriota</taxon>
    </lineage>
</organism>
<comment type="caution">
    <text evidence="2">The sequence shown here is derived from an EMBL/GenBank/DDBJ whole genome shotgun (WGS) entry which is preliminary data.</text>
</comment>
<accession>A0A1F8F3P3</accession>
<feature type="transmembrane region" description="Helical" evidence="1">
    <location>
        <begin position="231"/>
        <end position="253"/>
    </location>
</feature>
<proteinExistence type="predicted"/>
<reference evidence="2 3" key="1">
    <citation type="journal article" date="2016" name="Nat. Commun.">
        <title>Thousands of microbial genomes shed light on interconnected biogeochemical processes in an aquifer system.</title>
        <authorList>
            <person name="Anantharaman K."/>
            <person name="Brown C.T."/>
            <person name="Hug L.A."/>
            <person name="Sharon I."/>
            <person name="Castelle C.J."/>
            <person name="Probst A.J."/>
            <person name="Thomas B.C."/>
            <person name="Singh A."/>
            <person name="Wilkins M.J."/>
            <person name="Karaoz U."/>
            <person name="Brodie E.L."/>
            <person name="Williams K.H."/>
            <person name="Hubbard S.S."/>
            <person name="Banfield J.F."/>
        </authorList>
    </citation>
    <scope>NUCLEOTIDE SEQUENCE [LARGE SCALE GENOMIC DNA]</scope>
</reference>
<evidence type="ECO:0000313" key="2">
    <source>
        <dbReference type="EMBL" id="OGN07743.1"/>
    </source>
</evidence>